<dbReference type="EMBL" id="JAAKZV010000208">
    <property type="protein sequence ID" value="NGN68490.1"/>
    <property type="molecule type" value="Genomic_DNA"/>
</dbReference>
<organism evidence="2 3">
    <name type="scientific">Streptomyces coryli</name>
    <dbReference type="NCBI Taxonomy" id="1128680"/>
    <lineage>
        <taxon>Bacteria</taxon>
        <taxon>Bacillati</taxon>
        <taxon>Actinomycetota</taxon>
        <taxon>Actinomycetes</taxon>
        <taxon>Kitasatosporales</taxon>
        <taxon>Streptomycetaceae</taxon>
        <taxon>Streptomyces</taxon>
    </lineage>
</organism>
<accession>A0A6G4U9T4</accession>
<sequence length="261" mass="29079">MLRKYPRTPHLSGSRLQPGDEDLDAVPFAEIAGRHLVVEEKLDGANAAISFTAAGELRLQSRGHYLSGGPREKQFAQLKAWASVVREPLWERLGDRYVLYGEWLYAKHTVFYDALPHYFCEFDILDRTDDSFLSTPARRELLAGAPVTSVPVLHEGAVKRPQEITDLVGPSTARTTGWRSALTDAAREAGLDPERVAAETDRADEMEGLYLKIEEGGRTTGRLKWVRASFLTSILDAGTHWHDRPILPNRLADPAVMYAGV</sequence>
<dbReference type="Pfam" id="PF09414">
    <property type="entry name" value="RNA_ligase"/>
    <property type="match status" value="1"/>
</dbReference>
<evidence type="ECO:0000259" key="1">
    <source>
        <dbReference type="Pfam" id="PF09414"/>
    </source>
</evidence>
<keyword evidence="2" id="KW-0436">Ligase</keyword>
<comment type="caution">
    <text evidence="2">The sequence shown here is derived from an EMBL/GenBank/DDBJ whole genome shotgun (WGS) entry which is preliminary data.</text>
</comment>
<feature type="domain" description="RNA ligase" evidence="1">
    <location>
        <begin position="35"/>
        <end position="226"/>
    </location>
</feature>
<evidence type="ECO:0000313" key="2">
    <source>
        <dbReference type="EMBL" id="NGN68490.1"/>
    </source>
</evidence>
<name>A0A6G4U9T4_9ACTN</name>
<dbReference type="AlphaFoldDB" id="A0A6G4U9T4"/>
<protein>
    <submittedName>
        <fullName evidence="2">RNA ligase family protein</fullName>
    </submittedName>
</protein>
<dbReference type="InterPro" id="IPR052732">
    <property type="entry name" value="Cell-binding_unc_protein"/>
</dbReference>
<keyword evidence="3" id="KW-1185">Reference proteome</keyword>
<dbReference type="PANTHER" id="PTHR43883">
    <property type="entry name" value="SLR0207 PROTEIN"/>
    <property type="match status" value="1"/>
</dbReference>
<reference evidence="2 3" key="1">
    <citation type="submission" date="2020-02" db="EMBL/GenBank/DDBJ databases">
        <title>Whole-genome analyses of novel actinobacteria.</title>
        <authorList>
            <person name="Sahin N."/>
        </authorList>
    </citation>
    <scope>NUCLEOTIDE SEQUENCE [LARGE SCALE GENOMIC DNA]</scope>
    <source>
        <strain evidence="2 3">A7024</strain>
    </source>
</reference>
<dbReference type="RefSeq" id="WP_165242491.1">
    <property type="nucleotide sequence ID" value="NZ_JAAKZV010000208.1"/>
</dbReference>
<dbReference type="InterPro" id="IPR021122">
    <property type="entry name" value="RNA_ligase_dom_REL/Rnl2"/>
</dbReference>
<proteinExistence type="predicted"/>
<gene>
    <name evidence="2" type="ORF">G5C51_31905</name>
</gene>
<dbReference type="PANTHER" id="PTHR43883:SF1">
    <property type="entry name" value="GLUCONOKINASE"/>
    <property type="match status" value="1"/>
</dbReference>
<dbReference type="Gene3D" id="3.30.470.30">
    <property type="entry name" value="DNA ligase/mRNA capping enzyme"/>
    <property type="match status" value="1"/>
</dbReference>
<dbReference type="GO" id="GO:0016874">
    <property type="term" value="F:ligase activity"/>
    <property type="evidence" value="ECO:0007669"/>
    <property type="project" value="UniProtKB-KW"/>
</dbReference>
<evidence type="ECO:0000313" key="3">
    <source>
        <dbReference type="Proteomes" id="UP000481583"/>
    </source>
</evidence>
<dbReference type="SUPFAM" id="SSF56091">
    <property type="entry name" value="DNA ligase/mRNA capping enzyme, catalytic domain"/>
    <property type="match status" value="1"/>
</dbReference>
<dbReference type="Proteomes" id="UP000481583">
    <property type="component" value="Unassembled WGS sequence"/>
</dbReference>